<feature type="transmembrane region" description="Helical" evidence="7">
    <location>
        <begin position="42"/>
        <end position="59"/>
    </location>
</feature>
<dbReference type="RefSeq" id="WP_022160438.1">
    <property type="nucleotide sequence ID" value="NZ_CABJFF010000010.1"/>
</dbReference>
<dbReference type="EMBL" id="QSCO01000001">
    <property type="protein sequence ID" value="RGY09748.1"/>
    <property type="molecule type" value="Genomic_DNA"/>
</dbReference>
<dbReference type="GO" id="GO:0009244">
    <property type="term" value="P:lipopolysaccharide core region biosynthetic process"/>
    <property type="evidence" value="ECO:0007669"/>
    <property type="project" value="TreeGrafter"/>
</dbReference>
<reference evidence="10" key="3">
    <citation type="submission" date="2023-01" db="EMBL/GenBank/DDBJ databases">
        <title>Human gut microbiome strain richness.</title>
        <authorList>
            <person name="Chen-Liaw A."/>
        </authorList>
    </citation>
    <scope>NUCLEOTIDE SEQUENCE</scope>
    <source>
        <strain evidence="10">RTP21484st1_B7_RTP21484_190118</strain>
    </source>
</reference>
<feature type="transmembrane region" description="Helical" evidence="7">
    <location>
        <begin position="20"/>
        <end position="36"/>
    </location>
</feature>
<dbReference type="Proteomes" id="UP000283426">
    <property type="component" value="Unassembled WGS sequence"/>
</dbReference>
<evidence type="ECO:0000256" key="1">
    <source>
        <dbReference type="ARBA" id="ARBA00004651"/>
    </source>
</evidence>
<evidence type="ECO:0000256" key="2">
    <source>
        <dbReference type="ARBA" id="ARBA00022475"/>
    </source>
</evidence>
<name>A0A1Y3ZTL1_9BACT</name>
<keyword evidence="2" id="KW-1003">Cell membrane</keyword>
<dbReference type="EMBL" id="QRYC01000013">
    <property type="protein sequence ID" value="RGU55962.1"/>
    <property type="molecule type" value="Genomic_DNA"/>
</dbReference>
<dbReference type="AlphaFoldDB" id="A0A1Y3ZTL1"/>
<evidence type="ECO:0000313" key="16">
    <source>
        <dbReference type="Proteomes" id="UP000284434"/>
    </source>
</evidence>
<evidence type="ECO:0000313" key="12">
    <source>
        <dbReference type="EMBL" id="RGV20568.1"/>
    </source>
</evidence>
<comment type="subcellular location">
    <subcellularLocation>
        <location evidence="1">Cell membrane</location>
        <topology evidence="1">Multi-pass membrane protein</topology>
    </subcellularLocation>
</comment>
<dbReference type="Gene3D" id="3.40.720.10">
    <property type="entry name" value="Alkaline Phosphatase, subunit A"/>
    <property type="match status" value="1"/>
</dbReference>
<reference evidence="9" key="2">
    <citation type="submission" date="2022-01" db="EMBL/GenBank/DDBJ databases">
        <title>Collection of gut derived symbiotic bacterial strains cultured from healthy donors.</title>
        <authorList>
            <person name="Lin H."/>
            <person name="Kohout C."/>
            <person name="Waligurski E."/>
            <person name="Pamer E.G."/>
        </authorList>
    </citation>
    <scope>NUCLEOTIDE SEQUENCE</scope>
    <source>
        <strain evidence="9">DFI.1.149</strain>
    </source>
</reference>
<dbReference type="GO" id="GO:0005886">
    <property type="term" value="C:plasma membrane"/>
    <property type="evidence" value="ECO:0007669"/>
    <property type="project" value="UniProtKB-SubCell"/>
</dbReference>
<accession>A0A1Y3ZTL1</accession>
<keyword evidence="5 7" id="KW-1133">Transmembrane helix</keyword>
<evidence type="ECO:0000313" key="11">
    <source>
        <dbReference type="EMBL" id="RGU55962.1"/>
    </source>
</evidence>
<dbReference type="InterPro" id="IPR017850">
    <property type="entry name" value="Alkaline_phosphatase_core_sf"/>
</dbReference>
<dbReference type="Proteomes" id="UP001212263">
    <property type="component" value="Unassembled WGS sequence"/>
</dbReference>
<dbReference type="EMBL" id="JAQMRD010000032">
    <property type="protein sequence ID" value="MDB9224827.1"/>
    <property type="molecule type" value="Genomic_DNA"/>
</dbReference>
<evidence type="ECO:0000256" key="3">
    <source>
        <dbReference type="ARBA" id="ARBA00022679"/>
    </source>
</evidence>
<reference evidence="14 15" key="1">
    <citation type="submission" date="2018-08" db="EMBL/GenBank/DDBJ databases">
        <title>A genome reference for cultivated species of the human gut microbiota.</title>
        <authorList>
            <person name="Zou Y."/>
            <person name="Xue W."/>
            <person name="Luo G."/>
        </authorList>
    </citation>
    <scope>NUCLEOTIDE SEQUENCE [LARGE SCALE GENOMIC DNA]</scope>
    <source>
        <strain evidence="12 14">AF14-6AC</strain>
        <strain evidence="11 15">AF16-14</strain>
        <strain evidence="13 16">OF03-11</strain>
    </source>
</reference>
<evidence type="ECO:0000256" key="5">
    <source>
        <dbReference type="ARBA" id="ARBA00022989"/>
    </source>
</evidence>
<keyword evidence="6 7" id="KW-0472">Membrane</keyword>
<evidence type="ECO:0000313" key="13">
    <source>
        <dbReference type="EMBL" id="RGY09748.1"/>
    </source>
</evidence>
<gene>
    <name evidence="12" type="ORF">DWW24_16055</name>
    <name evidence="11" type="ORF">DWW57_10675</name>
    <name evidence="13" type="ORF">DXA53_00130</name>
    <name evidence="9" type="ORF">L0P03_00135</name>
    <name evidence="10" type="ORF">PN645_17760</name>
</gene>
<dbReference type="Proteomes" id="UP001199750">
    <property type="component" value="Unassembled WGS sequence"/>
</dbReference>
<dbReference type="InterPro" id="IPR000917">
    <property type="entry name" value="Sulfatase_N"/>
</dbReference>
<dbReference type="EMBL" id="QRYW01000039">
    <property type="protein sequence ID" value="RGV20568.1"/>
    <property type="molecule type" value="Genomic_DNA"/>
</dbReference>
<evidence type="ECO:0000313" key="14">
    <source>
        <dbReference type="Proteomes" id="UP000283426"/>
    </source>
</evidence>
<keyword evidence="4 7" id="KW-0812">Transmembrane</keyword>
<evidence type="ECO:0000313" key="9">
    <source>
        <dbReference type="EMBL" id="MCG4958267.1"/>
    </source>
</evidence>
<keyword evidence="3 11" id="KW-0808">Transferase</keyword>
<feature type="transmembrane region" description="Helical" evidence="7">
    <location>
        <begin position="152"/>
        <end position="172"/>
    </location>
</feature>
<feature type="domain" description="Sulfatase N-terminal" evidence="8">
    <location>
        <begin position="231"/>
        <end position="517"/>
    </location>
</feature>
<sequence length="572" mass="66308">MLHQINLLFRRFLTDARQLFRFFVIVNLIPCILLVFTEPYSFMGKVILVTFPLGMYLFVFSWLKNIGLMQLILIPQLIFNAFQIVLFYLFGESVIAVDMFLNLATTNVTEASELLNNLWPAIILVCVIYIPTIVIAAIGCKKRVHLTPVFRKKMACTGLIIGLVSYGLTFTATNRNTGSYKLQYDVFPVNIYYNLRFAVKKWQRSMIYPLTSKDFTFQAHKSVKSADREIYVLVVGEASRAVNWSLWGYERETNPLLSQIQGLALYKDAITQANATHKSVPLILSAANAEHFEDIYGQKSIVEAFKEAGFKTIFLSNQTPNRTFTDYFAAEADFHHNIRPASAGGIYTVNNYDDAMLPLVQHYIDSLPDNLFFVLHTYGSHFNYFERYPREFAHFTPDEATEVEVKNRQQLINAYDNSIRYTDYFLHHLIQILDSTNHTTALYYSPDHGEDLLDDDRKRFLHASPHPTYYQLHIPLFLWFSDQYRQEFPERYATALANQTQPVSTIVAFHTMLDMASITTPLLNTGYSLISPDYKARRRMYLTDHDQPIFWYNSGLKKQDKAMIEKNHLDHR</sequence>
<dbReference type="Proteomes" id="UP000284434">
    <property type="component" value="Unassembled WGS sequence"/>
</dbReference>
<evidence type="ECO:0000256" key="6">
    <source>
        <dbReference type="ARBA" id="ARBA00023136"/>
    </source>
</evidence>
<proteinExistence type="predicted"/>
<dbReference type="InterPro" id="IPR058130">
    <property type="entry name" value="PEA_transf_C"/>
</dbReference>
<comment type="caution">
    <text evidence="11">The sequence shown here is derived from an EMBL/GenBank/DDBJ whole genome shotgun (WGS) entry which is preliminary data.</text>
</comment>
<dbReference type="PANTHER" id="PTHR30443:SF0">
    <property type="entry name" value="PHOSPHOETHANOLAMINE TRANSFERASE EPTA"/>
    <property type="match status" value="1"/>
</dbReference>
<protein>
    <submittedName>
        <fullName evidence="11">Lipid A phosphoethanolamine transferase</fullName>
    </submittedName>
</protein>
<organism evidence="11 15">
    <name type="scientific">Odoribacter splanchnicus</name>
    <dbReference type="NCBI Taxonomy" id="28118"/>
    <lineage>
        <taxon>Bacteria</taxon>
        <taxon>Pseudomonadati</taxon>
        <taxon>Bacteroidota</taxon>
        <taxon>Bacteroidia</taxon>
        <taxon>Bacteroidales</taxon>
        <taxon>Odoribacteraceae</taxon>
        <taxon>Odoribacter</taxon>
    </lineage>
</organism>
<feature type="transmembrane region" description="Helical" evidence="7">
    <location>
        <begin position="118"/>
        <end position="140"/>
    </location>
</feature>
<evidence type="ECO:0000313" key="15">
    <source>
        <dbReference type="Proteomes" id="UP000284243"/>
    </source>
</evidence>
<dbReference type="Pfam" id="PF00884">
    <property type="entry name" value="Sulfatase"/>
    <property type="match status" value="1"/>
</dbReference>
<evidence type="ECO:0000256" key="4">
    <source>
        <dbReference type="ARBA" id="ARBA00022692"/>
    </source>
</evidence>
<dbReference type="Proteomes" id="UP000284243">
    <property type="component" value="Unassembled WGS sequence"/>
</dbReference>
<dbReference type="SUPFAM" id="SSF53649">
    <property type="entry name" value="Alkaline phosphatase-like"/>
    <property type="match status" value="1"/>
</dbReference>
<evidence type="ECO:0000313" key="10">
    <source>
        <dbReference type="EMBL" id="MDB9224827.1"/>
    </source>
</evidence>
<evidence type="ECO:0000259" key="8">
    <source>
        <dbReference type="Pfam" id="PF00884"/>
    </source>
</evidence>
<dbReference type="EMBL" id="JAKNDN010000001">
    <property type="protein sequence ID" value="MCG4958267.1"/>
    <property type="molecule type" value="Genomic_DNA"/>
</dbReference>
<dbReference type="CDD" id="cd16017">
    <property type="entry name" value="LptA"/>
    <property type="match status" value="1"/>
</dbReference>
<dbReference type="PANTHER" id="PTHR30443">
    <property type="entry name" value="INNER MEMBRANE PROTEIN"/>
    <property type="match status" value="1"/>
</dbReference>
<dbReference type="InterPro" id="IPR040423">
    <property type="entry name" value="PEA_transferase"/>
</dbReference>
<dbReference type="GO" id="GO:0016776">
    <property type="term" value="F:phosphotransferase activity, phosphate group as acceptor"/>
    <property type="evidence" value="ECO:0007669"/>
    <property type="project" value="TreeGrafter"/>
</dbReference>
<evidence type="ECO:0000256" key="7">
    <source>
        <dbReference type="SAM" id="Phobius"/>
    </source>
</evidence>